<evidence type="ECO:0000313" key="2">
    <source>
        <dbReference type="EMBL" id="KAE9353396.1"/>
    </source>
</evidence>
<name>A0A6A4FWH7_9STRA</name>
<sequence length="62" mass="6661">MIFIGSTGCGCSLTRALLLGTRCDWFIITTSSAVTLKFTKEQAFDGIVLECPCASCTVHVSR</sequence>
<gene>
    <name evidence="2" type="ORF">PR003_g3897</name>
</gene>
<reference evidence="2 3" key="1">
    <citation type="submission" date="2018-08" db="EMBL/GenBank/DDBJ databases">
        <title>Genomic investigation of the strawberry pathogen Phytophthora fragariae indicates pathogenicity is determined by transcriptional variation in three key races.</title>
        <authorList>
            <person name="Adams T.M."/>
            <person name="Armitage A.D."/>
            <person name="Sobczyk M.K."/>
            <person name="Bates H.J."/>
            <person name="Dunwell J.M."/>
            <person name="Nellist C.F."/>
            <person name="Harrison R.J."/>
        </authorList>
    </citation>
    <scope>NUCLEOTIDE SEQUENCE [LARGE SCALE GENOMIC DNA]</scope>
    <source>
        <strain evidence="2 3">SCRP333</strain>
    </source>
</reference>
<evidence type="ECO:0000313" key="3">
    <source>
        <dbReference type="Proteomes" id="UP000434957"/>
    </source>
</evidence>
<proteinExistence type="predicted"/>
<feature type="signal peptide" evidence="1">
    <location>
        <begin position="1"/>
        <end position="16"/>
    </location>
</feature>
<keyword evidence="1" id="KW-0732">Signal</keyword>
<dbReference type="EMBL" id="QXFT01000141">
    <property type="protein sequence ID" value="KAE9353396.1"/>
    <property type="molecule type" value="Genomic_DNA"/>
</dbReference>
<protein>
    <submittedName>
        <fullName evidence="2">Uncharacterized protein</fullName>
    </submittedName>
</protein>
<keyword evidence="3" id="KW-1185">Reference proteome</keyword>
<organism evidence="2 3">
    <name type="scientific">Phytophthora rubi</name>
    <dbReference type="NCBI Taxonomy" id="129364"/>
    <lineage>
        <taxon>Eukaryota</taxon>
        <taxon>Sar</taxon>
        <taxon>Stramenopiles</taxon>
        <taxon>Oomycota</taxon>
        <taxon>Peronosporomycetes</taxon>
        <taxon>Peronosporales</taxon>
        <taxon>Peronosporaceae</taxon>
        <taxon>Phytophthora</taxon>
    </lineage>
</organism>
<comment type="caution">
    <text evidence="2">The sequence shown here is derived from an EMBL/GenBank/DDBJ whole genome shotgun (WGS) entry which is preliminary data.</text>
</comment>
<evidence type="ECO:0000256" key="1">
    <source>
        <dbReference type="SAM" id="SignalP"/>
    </source>
</evidence>
<dbReference type="AlphaFoldDB" id="A0A6A4FWH7"/>
<dbReference type="Proteomes" id="UP000434957">
    <property type="component" value="Unassembled WGS sequence"/>
</dbReference>
<feature type="chain" id="PRO_5025633087" evidence="1">
    <location>
        <begin position="17"/>
        <end position="62"/>
    </location>
</feature>
<accession>A0A6A4FWH7</accession>